<sequence length="233" mass="26733">MMLLVAYRRSVCSQCAMKHVVFLLTALLWAECSKRPGTDGEYDHLRSLLSDFDVLKLSSLQQHSVRKRDVQSHTHAERLLTFTALHRHFRLYLSSNTELFTEDFSAVVVEKDGTHQNFEVHRQNFFTGHVIGEENSRVQAHVDDNDFTAHILTDEAEYNIEPLWRLTQGPPDGRLLVYRSEDIRNVSRLAAPKVCGYITAEASQLLPEHVRTATAAEEKQEEEGERFRVQVGI</sequence>
<evidence type="ECO:0000313" key="1">
    <source>
        <dbReference type="EMBL" id="MCJ8743788.1"/>
    </source>
</evidence>
<gene>
    <name evidence="1" type="ORF">PDJAM_G00098260</name>
</gene>
<keyword evidence="2" id="KW-1185">Reference proteome</keyword>
<reference evidence="1" key="1">
    <citation type="submission" date="2020-02" db="EMBL/GenBank/DDBJ databases">
        <title>Genome sequencing of the panga catfish, Pangasius djambal.</title>
        <authorList>
            <person name="Wen M."/>
            <person name="Zahm M."/>
            <person name="Roques C."/>
            <person name="Cabau C."/>
            <person name="Klopp C."/>
            <person name="Donnadieu C."/>
            <person name="Jouanno E."/>
            <person name="Avarre J.-C."/>
            <person name="Campet M."/>
            <person name="Ha T."/>
            <person name="Dugue R."/>
            <person name="Lampietro C."/>
            <person name="Louis A."/>
            <person name="Herpin A."/>
            <person name="Echchiki A."/>
            <person name="Berthelot C."/>
            <person name="Parey E."/>
            <person name="Roest-Crollius H."/>
            <person name="Braasch I."/>
            <person name="Postlethwait J.H."/>
            <person name="Bobe J."/>
            <person name="Montfort J."/>
            <person name="Bouchez O."/>
            <person name="Begum T."/>
            <person name="Schartl M."/>
            <person name="Gustiano R."/>
            <person name="Guiguen Y."/>
        </authorList>
    </citation>
    <scope>NUCLEOTIDE SEQUENCE</scope>
    <source>
        <strain evidence="1">Pdj_M5554</strain>
    </source>
</reference>
<accession>A0ACC5Z6P9</accession>
<evidence type="ECO:0000313" key="2">
    <source>
        <dbReference type="Proteomes" id="UP000830395"/>
    </source>
</evidence>
<dbReference type="EMBL" id="CM040993">
    <property type="protein sequence ID" value="MCJ8743788.1"/>
    <property type="molecule type" value="Genomic_DNA"/>
</dbReference>
<dbReference type="Proteomes" id="UP000830395">
    <property type="component" value="Chromosome 19"/>
</dbReference>
<organism evidence="1 2">
    <name type="scientific">Pangasius djambal</name>
    <dbReference type="NCBI Taxonomy" id="1691987"/>
    <lineage>
        <taxon>Eukaryota</taxon>
        <taxon>Metazoa</taxon>
        <taxon>Chordata</taxon>
        <taxon>Craniata</taxon>
        <taxon>Vertebrata</taxon>
        <taxon>Euteleostomi</taxon>
        <taxon>Actinopterygii</taxon>
        <taxon>Neopterygii</taxon>
        <taxon>Teleostei</taxon>
        <taxon>Ostariophysi</taxon>
        <taxon>Siluriformes</taxon>
        <taxon>Pangasiidae</taxon>
        <taxon>Pangasius</taxon>
    </lineage>
</organism>
<protein>
    <submittedName>
        <fullName evidence="1">Uncharacterized protein</fullName>
    </submittedName>
</protein>
<proteinExistence type="predicted"/>
<comment type="caution">
    <text evidence="1">The sequence shown here is derived from an EMBL/GenBank/DDBJ whole genome shotgun (WGS) entry which is preliminary data.</text>
</comment>
<name>A0ACC5Z6P9_9TELE</name>